<dbReference type="InterPro" id="IPR043993">
    <property type="entry name" value="T4SS_pilin"/>
</dbReference>
<reference evidence="4" key="1">
    <citation type="submission" date="2017-09" db="EMBL/GenBank/DDBJ databases">
        <title>Depth-based differentiation of microbial function through sediment-hosted aquifers and enrichment of novel symbionts in the deep terrestrial subsurface.</title>
        <authorList>
            <person name="Probst A.J."/>
            <person name="Ladd B."/>
            <person name="Jarett J.K."/>
            <person name="Geller-Mcgrath D.E."/>
            <person name="Sieber C.M.K."/>
            <person name="Emerson J.B."/>
            <person name="Anantharaman K."/>
            <person name="Thomas B.C."/>
            <person name="Malmstrom R."/>
            <person name="Stieglmeier M."/>
            <person name="Klingl A."/>
            <person name="Woyke T."/>
            <person name="Ryan C.M."/>
            <person name="Banfield J.F."/>
        </authorList>
    </citation>
    <scope>NUCLEOTIDE SEQUENCE [LARGE SCALE GENOMIC DNA]</scope>
</reference>
<proteinExistence type="predicted"/>
<evidence type="ECO:0000313" key="4">
    <source>
        <dbReference type="Proteomes" id="UP000228964"/>
    </source>
</evidence>
<gene>
    <name evidence="3" type="ORF">COT96_01085</name>
</gene>
<sequence>MKRYLKFVILLSTIFCLLFIFNTCLAAAADDCLSRPDEGATLWDNMQDCRKCGTCTLDDFIRIAVNGSKILLGFVGSLALLAFIVGGVIFLTSGGNAEQVTKGKQIILGAVIGLVIVFASYAIIQFVFTALGIDTGSKGWNIVESTGSWLK</sequence>
<feature type="signal peptide" evidence="2">
    <location>
        <begin position="1"/>
        <end position="26"/>
    </location>
</feature>
<evidence type="ECO:0000313" key="3">
    <source>
        <dbReference type="EMBL" id="PIT95471.1"/>
    </source>
</evidence>
<feature type="transmembrane region" description="Helical" evidence="1">
    <location>
        <begin position="70"/>
        <end position="94"/>
    </location>
</feature>
<evidence type="ECO:0000256" key="1">
    <source>
        <dbReference type="SAM" id="Phobius"/>
    </source>
</evidence>
<name>A0A2M6WRP0_9BACT</name>
<dbReference type="Pfam" id="PF18895">
    <property type="entry name" value="T4SS_pilin"/>
    <property type="match status" value="1"/>
</dbReference>
<dbReference type="Proteomes" id="UP000228964">
    <property type="component" value="Unassembled WGS sequence"/>
</dbReference>
<dbReference type="AlphaFoldDB" id="A0A2M6WRP0"/>
<feature type="chain" id="PRO_5014895624" evidence="2">
    <location>
        <begin position="27"/>
        <end position="151"/>
    </location>
</feature>
<keyword evidence="1" id="KW-0472">Membrane</keyword>
<protein>
    <submittedName>
        <fullName evidence="3">Uncharacterized protein</fullName>
    </submittedName>
</protein>
<keyword evidence="1" id="KW-1133">Transmembrane helix</keyword>
<feature type="transmembrane region" description="Helical" evidence="1">
    <location>
        <begin position="106"/>
        <end position="128"/>
    </location>
</feature>
<dbReference type="EMBL" id="PFAO01000024">
    <property type="protein sequence ID" value="PIT95471.1"/>
    <property type="molecule type" value="Genomic_DNA"/>
</dbReference>
<evidence type="ECO:0000256" key="2">
    <source>
        <dbReference type="SAM" id="SignalP"/>
    </source>
</evidence>
<organism evidence="3 4">
    <name type="scientific">Candidatus Falkowbacteria bacterium CG10_big_fil_rev_8_21_14_0_10_38_22</name>
    <dbReference type="NCBI Taxonomy" id="1974564"/>
    <lineage>
        <taxon>Bacteria</taxon>
        <taxon>Candidatus Falkowiibacteriota</taxon>
    </lineage>
</organism>
<accession>A0A2M6WRP0</accession>
<keyword evidence="1" id="KW-0812">Transmembrane</keyword>
<comment type="caution">
    <text evidence="3">The sequence shown here is derived from an EMBL/GenBank/DDBJ whole genome shotgun (WGS) entry which is preliminary data.</text>
</comment>
<keyword evidence="2" id="KW-0732">Signal</keyword>